<evidence type="ECO:0000313" key="2">
    <source>
        <dbReference type="EMBL" id="KAF1991492.1"/>
    </source>
</evidence>
<name>A0A6G1HEM0_9PEZI</name>
<feature type="compositionally biased region" description="Basic and acidic residues" evidence="1">
    <location>
        <begin position="75"/>
        <end position="95"/>
    </location>
</feature>
<keyword evidence="3" id="KW-1185">Reference proteome</keyword>
<dbReference type="Proteomes" id="UP000800041">
    <property type="component" value="Unassembled WGS sequence"/>
</dbReference>
<evidence type="ECO:0000256" key="1">
    <source>
        <dbReference type="SAM" id="MobiDB-lite"/>
    </source>
</evidence>
<proteinExistence type="predicted"/>
<dbReference type="EMBL" id="ML977139">
    <property type="protein sequence ID" value="KAF1991492.1"/>
    <property type="molecule type" value="Genomic_DNA"/>
</dbReference>
<accession>A0A6G1HEM0</accession>
<feature type="compositionally biased region" description="Basic and acidic residues" evidence="1">
    <location>
        <begin position="428"/>
        <end position="447"/>
    </location>
</feature>
<feature type="compositionally biased region" description="Basic and acidic residues" evidence="1">
    <location>
        <begin position="459"/>
        <end position="468"/>
    </location>
</feature>
<dbReference type="InterPro" id="IPR053221">
    <property type="entry name" value="Burnettramic_acid_biosynth"/>
</dbReference>
<dbReference type="AlphaFoldDB" id="A0A6G1HEM0"/>
<dbReference type="PANTHER" id="PTHR38887:SF1">
    <property type="entry name" value="RAS MODIFICATION PROTEIN ERF4"/>
    <property type="match status" value="1"/>
</dbReference>
<evidence type="ECO:0000313" key="3">
    <source>
        <dbReference type="Proteomes" id="UP000800041"/>
    </source>
</evidence>
<dbReference type="OrthoDB" id="3433125at2759"/>
<protein>
    <submittedName>
        <fullName evidence="2">Uncharacterized protein</fullName>
    </submittedName>
</protein>
<dbReference type="PANTHER" id="PTHR38887">
    <property type="entry name" value="CHROMOSOME 21, WHOLE GENOME SHOTGUN SEQUENCE"/>
    <property type="match status" value="1"/>
</dbReference>
<feature type="region of interest" description="Disordered" evidence="1">
    <location>
        <begin position="428"/>
        <end position="468"/>
    </location>
</feature>
<organism evidence="2 3">
    <name type="scientific">Aulographum hederae CBS 113979</name>
    <dbReference type="NCBI Taxonomy" id="1176131"/>
    <lineage>
        <taxon>Eukaryota</taxon>
        <taxon>Fungi</taxon>
        <taxon>Dikarya</taxon>
        <taxon>Ascomycota</taxon>
        <taxon>Pezizomycotina</taxon>
        <taxon>Dothideomycetes</taxon>
        <taxon>Pleosporomycetidae</taxon>
        <taxon>Aulographales</taxon>
        <taxon>Aulographaceae</taxon>
    </lineage>
</organism>
<feature type="region of interest" description="Disordered" evidence="1">
    <location>
        <begin position="382"/>
        <end position="408"/>
    </location>
</feature>
<feature type="compositionally biased region" description="Polar residues" evidence="1">
    <location>
        <begin position="28"/>
        <end position="37"/>
    </location>
</feature>
<feature type="region of interest" description="Disordered" evidence="1">
    <location>
        <begin position="26"/>
        <end position="142"/>
    </location>
</feature>
<sequence>MVGPIGRVVKLVGSGIGLAAEGVAAYKSRSNTSQSGPSDEAGPSNRAVSDDPPPYVELPNDQAERLIQKGQAVPVDDKHHENGYPVEKKGHHKDEDVSDSESDFDDDDLWELDDAAEEVDPPSYTEALQQTQSEEESEATKQNRINELVHSVMKTAPPPPPKRNPLPLPVILPQRRPRSKARGFIRAYAPLLQDCGIPQSTFLSFLKAWVQAAKHSPILDVIMVSAVVAGFTPELITQIVTTAVQVAVGAAMEVQSRRRSNGFLDAMNEALFKPRGLYAFVMAYKPDATRPVSSEKVDVGKMYSKYAGEGESTSRMRREMNGIRTASGTTYGEMELPEAAPLVFPSLDEAAGTKEGQGKLKASQKFLADYFDRRAQATYAYQNPSSHLSSSASSSSTPQFASRFSDPNHPVNSGSLIALLTGGNVDMKKRQSSRREAKREWRNERRMARGRAPRQYRSSRSETQRKGEVRGVKRLLREDVLYLMVVEMPTREDIEAARRG</sequence>
<feature type="compositionally biased region" description="Acidic residues" evidence="1">
    <location>
        <begin position="96"/>
        <end position="120"/>
    </location>
</feature>
<reference evidence="2" key="1">
    <citation type="journal article" date="2020" name="Stud. Mycol.">
        <title>101 Dothideomycetes genomes: a test case for predicting lifestyles and emergence of pathogens.</title>
        <authorList>
            <person name="Haridas S."/>
            <person name="Albert R."/>
            <person name="Binder M."/>
            <person name="Bloem J."/>
            <person name="Labutti K."/>
            <person name="Salamov A."/>
            <person name="Andreopoulos B."/>
            <person name="Baker S."/>
            <person name="Barry K."/>
            <person name="Bills G."/>
            <person name="Bluhm B."/>
            <person name="Cannon C."/>
            <person name="Castanera R."/>
            <person name="Culley D."/>
            <person name="Daum C."/>
            <person name="Ezra D."/>
            <person name="Gonzalez J."/>
            <person name="Henrissat B."/>
            <person name="Kuo A."/>
            <person name="Liang C."/>
            <person name="Lipzen A."/>
            <person name="Lutzoni F."/>
            <person name="Magnuson J."/>
            <person name="Mondo S."/>
            <person name="Nolan M."/>
            <person name="Ohm R."/>
            <person name="Pangilinan J."/>
            <person name="Park H.-J."/>
            <person name="Ramirez L."/>
            <person name="Alfaro M."/>
            <person name="Sun H."/>
            <person name="Tritt A."/>
            <person name="Yoshinaga Y."/>
            <person name="Zwiers L.-H."/>
            <person name="Turgeon B."/>
            <person name="Goodwin S."/>
            <person name="Spatafora J."/>
            <person name="Crous P."/>
            <person name="Grigoriev I."/>
        </authorList>
    </citation>
    <scope>NUCLEOTIDE SEQUENCE</scope>
    <source>
        <strain evidence="2">CBS 113979</strain>
    </source>
</reference>
<gene>
    <name evidence="2" type="ORF">K402DRAFT_388891</name>
</gene>
<feature type="compositionally biased region" description="Low complexity" evidence="1">
    <location>
        <begin position="385"/>
        <end position="396"/>
    </location>
</feature>